<dbReference type="RefSeq" id="WP_006924374.1">
    <property type="nucleotide sequence ID" value="NZ_JH725025.1"/>
</dbReference>
<keyword evidence="2" id="KW-0520">NAD</keyword>
<dbReference type="SUPFAM" id="SSF52283">
    <property type="entry name" value="Formate/glycerate dehydrogenase catalytic domain-like"/>
    <property type="match status" value="1"/>
</dbReference>
<dbReference type="GO" id="GO:0005829">
    <property type="term" value="C:cytosol"/>
    <property type="evidence" value="ECO:0007669"/>
    <property type="project" value="TreeGrafter"/>
</dbReference>
<name>J1J2P2_9HYPH</name>
<dbReference type="HOGENOM" id="CLU_868636_0_0_5"/>
<dbReference type="PANTHER" id="PTHR10996:SF178">
    <property type="entry name" value="2-HYDROXYACID DEHYDROGENASE YGL185C-RELATED"/>
    <property type="match status" value="1"/>
</dbReference>
<sequence>MKKSSRNYRQRLLLATGALPSLKNHLVQLQTAGFQIIHIENPKNFEEIRAYFPDVTHYILGGPEYIGHRELSKLSKLEHLVLLGTGIPSFVNEEAIRNTGIRLSNTPHMNCNGVAEYALSMLISSLAGTFNSYAQMRNGSAWWQKPRKELSESRIGILGLGEIGSLLARKIRLISEAKILYVSRSSKPTLEKELSLMQSDLKGLVSTCDALVMCIPFNNSTKGIINRVNLAYANPKLSILCFSNPRTVVAADIKELLKAGSLSFFYMDGYYQEWENNKGITDDPQGLLSLGPDQFYATSHIAAQTEKAIEIQLNRAIFLILDGVQ</sequence>
<dbReference type="Pfam" id="PF02826">
    <property type="entry name" value="2-Hacid_dh_C"/>
    <property type="match status" value="1"/>
</dbReference>
<evidence type="ECO:0000256" key="1">
    <source>
        <dbReference type="ARBA" id="ARBA00023002"/>
    </source>
</evidence>
<dbReference type="PANTHER" id="PTHR10996">
    <property type="entry name" value="2-HYDROXYACID DEHYDROGENASE-RELATED"/>
    <property type="match status" value="1"/>
</dbReference>
<evidence type="ECO:0000259" key="3">
    <source>
        <dbReference type="Pfam" id="PF02826"/>
    </source>
</evidence>
<keyword evidence="5" id="KW-1185">Reference proteome</keyword>
<dbReference type="InterPro" id="IPR036291">
    <property type="entry name" value="NAD(P)-bd_dom_sf"/>
</dbReference>
<proteinExistence type="predicted"/>
<evidence type="ECO:0000313" key="5">
    <source>
        <dbReference type="Proteomes" id="UP000008947"/>
    </source>
</evidence>
<gene>
    <name evidence="4" type="ORF">MCQ_01338</name>
</gene>
<dbReference type="eggNOG" id="COG1052">
    <property type="taxonomic scope" value="Bacteria"/>
</dbReference>
<dbReference type="Gene3D" id="3.40.50.720">
    <property type="entry name" value="NAD(P)-binding Rossmann-like Domain"/>
    <property type="match status" value="2"/>
</dbReference>
<dbReference type="InterPro" id="IPR006140">
    <property type="entry name" value="D-isomer_DH_NAD-bd"/>
</dbReference>
<dbReference type="SUPFAM" id="SSF51735">
    <property type="entry name" value="NAD(P)-binding Rossmann-fold domains"/>
    <property type="match status" value="1"/>
</dbReference>
<dbReference type="InterPro" id="IPR050223">
    <property type="entry name" value="D-isomer_2-hydroxyacid_DH"/>
</dbReference>
<feature type="domain" description="D-isomer specific 2-hydroxyacid dehydrogenase NAD-binding" evidence="3">
    <location>
        <begin position="120"/>
        <end position="302"/>
    </location>
</feature>
<reference evidence="4 5" key="1">
    <citation type="submission" date="2012-03" db="EMBL/GenBank/DDBJ databases">
        <title>The Genome Sequence of Bartonella washoensis Sb944nv.</title>
        <authorList>
            <consortium name="The Broad Institute Genome Sequencing Platform"/>
            <consortium name="The Broad Institute Genome Sequencing Center for Infectious Disease"/>
            <person name="Feldgarden M."/>
            <person name="Kirby J."/>
            <person name="Kosoy M."/>
            <person name="Birtles R."/>
            <person name="Probert W.S."/>
            <person name="Chiaraviglio L."/>
            <person name="Young S.K."/>
            <person name="Zeng Q."/>
            <person name="Gargeya S."/>
            <person name="Fitzgerald M."/>
            <person name="Haas B."/>
            <person name="Abouelleil A."/>
            <person name="Alvarado L."/>
            <person name="Arachchi H.M."/>
            <person name="Berlin A."/>
            <person name="Chapman S.B."/>
            <person name="Gearin G."/>
            <person name="Goldberg J."/>
            <person name="Griggs A."/>
            <person name="Gujja S."/>
            <person name="Hansen M."/>
            <person name="Heiman D."/>
            <person name="Howarth C."/>
            <person name="Larimer J."/>
            <person name="Lui A."/>
            <person name="MacDonald P.J.P."/>
            <person name="McCowen C."/>
            <person name="Montmayeur A."/>
            <person name="Murphy C."/>
            <person name="Neiman D."/>
            <person name="Pearson M."/>
            <person name="Priest M."/>
            <person name="Roberts A."/>
            <person name="Saif S."/>
            <person name="Shea T."/>
            <person name="Sisk P."/>
            <person name="Stolte C."/>
            <person name="Sykes S."/>
            <person name="Wortman J."/>
            <person name="Nusbaum C."/>
            <person name="Birren B."/>
        </authorList>
    </citation>
    <scope>NUCLEOTIDE SEQUENCE [LARGE SCALE GENOMIC DNA]</scope>
    <source>
        <strain evidence="4 5">Sb944nv</strain>
    </source>
</reference>
<evidence type="ECO:0000313" key="4">
    <source>
        <dbReference type="EMBL" id="EJF77895.1"/>
    </source>
</evidence>
<dbReference type="AlphaFoldDB" id="J1J2P2"/>
<dbReference type="PATRIC" id="fig|1094563.3.peg.1568"/>
<dbReference type="GO" id="GO:0051287">
    <property type="term" value="F:NAD binding"/>
    <property type="evidence" value="ECO:0007669"/>
    <property type="project" value="InterPro"/>
</dbReference>
<accession>J1J2P2</accession>
<protein>
    <recommendedName>
        <fullName evidence="3">D-isomer specific 2-hydroxyacid dehydrogenase NAD-binding domain-containing protein</fullName>
    </recommendedName>
</protein>
<keyword evidence="1" id="KW-0560">Oxidoreductase</keyword>
<dbReference type="GO" id="GO:0030267">
    <property type="term" value="F:glyoxylate reductase (NADPH) activity"/>
    <property type="evidence" value="ECO:0007669"/>
    <property type="project" value="TreeGrafter"/>
</dbReference>
<comment type="caution">
    <text evidence="4">The sequence shown here is derived from an EMBL/GenBank/DDBJ whole genome shotgun (WGS) entry which is preliminary data.</text>
</comment>
<dbReference type="Proteomes" id="UP000008947">
    <property type="component" value="Unassembled WGS sequence"/>
</dbReference>
<evidence type="ECO:0000256" key="2">
    <source>
        <dbReference type="ARBA" id="ARBA00023027"/>
    </source>
</evidence>
<organism evidence="4 5">
    <name type="scientific">Candidatus Bartonella washoeensis Sb944nv</name>
    <dbReference type="NCBI Taxonomy" id="1094563"/>
    <lineage>
        <taxon>Bacteria</taxon>
        <taxon>Pseudomonadati</taxon>
        <taxon>Pseudomonadota</taxon>
        <taxon>Alphaproteobacteria</taxon>
        <taxon>Hyphomicrobiales</taxon>
        <taxon>Bartonellaceae</taxon>
        <taxon>Bartonella</taxon>
    </lineage>
</organism>
<dbReference type="EMBL" id="AILU01000038">
    <property type="protein sequence ID" value="EJF77895.1"/>
    <property type="molecule type" value="Genomic_DNA"/>
</dbReference>
<dbReference type="GO" id="GO:0016618">
    <property type="term" value="F:hydroxypyruvate reductase [NAD(P)H] activity"/>
    <property type="evidence" value="ECO:0007669"/>
    <property type="project" value="TreeGrafter"/>
</dbReference>